<reference evidence="2 3" key="1">
    <citation type="submission" date="2019-06" db="EMBL/GenBank/DDBJ databases">
        <title>Sequencing the genomes of 1000 actinobacteria strains.</title>
        <authorList>
            <person name="Klenk H.-P."/>
        </authorList>
    </citation>
    <scope>NUCLEOTIDE SEQUENCE [LARGE SCALE GENOMIC DNA]</scope>
    <source>
        <strain evidence="2 3">DSM 45928</strain>
    </source>
</reference>
<proteinExistence type="predicted"/>
<keyword evidence="1" id="KW-0812">Transmembrane</keyword>
<comment type="caution">
    <text evidence="2">The sequence shown here is derived from an EMBL/GenBank/DDBJ whole genome shotgun (WGS) entry which is preliminary data.</text>
</comment>
<keyword evidence="1" id="KW-1133">Transmembrane helix</keyword>
<feature type="transmembrane region" description="Helical" evidence="1">
    <location>
        <begin position="42"/>
        <end position="64"/>
    </location>
</feature>
<name>A0A543B3J4_9ACTN</name>
<evidence type="ECO:0000313" key="3">
    <source>
        <dbReference type="Proteomes" id="UP000317043"/>
    </source>
</evidence>
<keyword evidence="3" id="KW-1185">Reference proteome</keyword>
<evidence type="ECO:0000256" key="1">
    <source>
        <dbReference type="SAM" id="Phobius"/>
    </source>
</evidence>
<keyword evidence="1" id="KW-0472">Membrane</keyword>
<dbReference type="InParanoid" id="A0A543B3J4"/>
<protein>
    <submittedName>
        <fullName evidence="2">Uncharacterized protein</fullName>
    </submittedName>
</protein>
<dbReference type="AlphaFoldDB" id="A0A543B3J4"/>
<sequence length="198" mass="21949">MVALADKLPIIVILGFTAVCPLGVSSMFAVTAVATEEHRSDAILVATGSGVVAAAMIVVTVRLVMKVVRVRSQSTGSRCGLIIDGFGIWWRERERCFPIAWGELAEVTIGSKQMWGGNAAIDMYFVLKPIRPEEFWCRHPGLHSHHDGGAYWIHAPATGWMHGRFRQSVLRFAPHLWRAGAHRNPFTQAKAEFGERLM</sequence>
<dbReference type="Proteomes" id="UP000317043">
    <property type="component" value="Unassembled WGS sequence"/>
</dbReference>
<evidence type="ECO:0000313" key="2">
    <source>
        <dbReference type="EMBL" id="TQL79409.1"/>
    </source>
</evidence>
<dbReference type="EMBL" id="VFOW01000001">
    <property type="protein sequence ID" value="TQL79409.1"/>
    <property type="molecule type" value="Genomic_DNA"/>
</dbReference>
<feature type="transmembrane region" description="Helical" evidence="1">
    <location>
        <begin position="12"/>
        <end position="30"/>
    </location>
</feature>
<accession>A0A543B3J4</accession>
<gene>
    <name evidence="2" type="ORF">FB566_5014</name>
</gene>
<organism evidence="2 3">
    <name type="scientific">Stackebrandtia endophytica</name>
    <dbReference type="NCBI Taxonomy" id="1496996"/>
    <lineage>
        <taxon>Bacteria</taxon>
        <taxon>Bacillati</taxon>
        <taxon>Actinomycetota</taxon>
        <taxon>Actinomycetes</taxon>
        <taxon>Glycomycetales</taxon>
        <taxon>Glycomycetaceae</taxon>
        <taxon>Stackebrandtia</taxon>
    </lineage>
</organism>